<organism evidence="3 4">
    <name type="scientific">Henriciella barbarensis</name>
    <dbReference type="NCBI Taxonomy" id="86342"/>
    <lineage>
        <taxon>Bacteria</taxon>
        <taxon>Pseudomonadati</taxon>
        <taxon>Pseudomonadota</taxon>
        <taxon>Alphaproteobacteria</taxon>
        <taxon>Hyphomonadales</taxon>
        <taxon>Hyphomonadaceae</taxon>
        <taxon>Henriciella</taxon>
    </lineage>
</organism>
<dbReference type="Pfam" id="PF03703">
    <property type="entry name" value="bPH_2"/>
    <property type="match status" value="1"/>
</dbReference>
<dbReference type="InterPro" id="IPR005182">
    <property type="entry name" value="YdbS-like_PH"/>
</dbReference>
<name>A0A399QX85_9PROT</name>
<dbReference type="OrthoDB" id="7364486at2"/>
<keyword evidence="4" id="KW-1185">Reference proteome</keyword>
<evidence type="ECO:0000259" key="2">
    <source>
        <dbReference type="Pfam" id="PF03703"/>
    </source>
</evidence>
<keyword evidence="1" id="KW-0812">Transmembrane</keyword>
<reference evidence="3 4" key="1">
    <citation type="submission" date="2018-08" db="EMBL/GenBank/DDBJ databases">
        <title>Henriciella mobilis sp. nov., isolated from seawater.</title>
        <authorList>
            <person name="Cheng H."/>
            <person name="Wu Y.-H."/>
            <person name="Xu X.-W."/>
            <person name="Guo L.-L."/>
        </authorList>
    </citation>
    <scope>NUCLEOTIDE SEQUENCE [LARGE SCALE GENOMIC DNA]</scope>
    <source>
        <strain evidence="3 4">CCUG66934</strain>
    </source>
</reference>
<accession>A0A399QX85</accession>
<evidence type="ECO:0000256" key="1">
    <source>
        <dbReference type="SAM" id="Phobius"/>
    </source>
</evidence>
<dbReference type="Proteomes" id="UP000265431">
    <property type="component" value="Unassembled WGS sequence"/>
</dbReference>
<dbReference type="RefSeq" id="WP_119378727.1">
    <property type="nucleotide sequence ID" value="NZ_QWGB01000005.1"/>
</dbReference>
<keyword evidence="1" id="KW-0472">Membrane</keyword>
<dbReference type="AlphaFoldDB" id="A0A399QX85"/>
<dbReference type="EMBL" id="QWGB01000005">
    <property type="protein sequence ID" value="RIJ23538.1"/>
    <property type="molecule type" value="Genomic_DNA"/>
</dbReference>
<protein>
    <submittedName>
        <fullName evidence="3">PH domain-containing protein</fullName>
    </submittedName>
</protein>
<comment type="caution">
    <text evidence="3">The sequence shown here is derived from an EMBL/GenBank/DDBJ whole genome shotgun (WGS) entry which is preliminary data.</text>
</comment>
<evidence type="ECO:0000313" key="4">
    <source>
        <dbReference type="Proteomes" id="UP000265431"/>
    </source>
</evidence>
<gene>
    <name evidence="3" type="ORF">D1224_04550</name>
</gene>
<sequence>MTYIEKHLDEGESIVRVGRFHWLWYARAWAALILFGWLIVGLIYFIYEMIRLITTEFAVTDRRLVKKTGFIAANVDQMSLEAIEGASMRQGIIGRIFGFGNLDIEGRGEGEVDFPIMAAPATFLKAVNEARSAADRAAVDRLADDLGRR</sequence>
<dbReference type="PANTHER" id="PTHR37938:SF1">
    <property type="entry name" value="BLL0215 PROTEIN"/>
    <property type="match status" value="1"/>
</dbReference>
<feature type="domain" description="YdbS-like PH" evidence="2">
    <location>
        <begin position="54"/>
        <end position="120"/>
    </location>
</feature>
<keyword evidence="1" id="KW-1133">Transmembrane helix</keyword>
<proteinExistence type="predicted"/>
<feature type="transmembrane region" description="Helical" evidence="1">
    <location>
        <begin position="28"/>
        <end position="47"/>
    </location>
</feature>
<dbReference type="PANTHER" id="PTHR37938">
    <property type="entry name" value="BLL0215 PROTEIN"/>
    <property type="match status" value="1"/>
</dbReference>
<evidence type="ECO:0000313" key="3">
    <source>
        <dbReference type="EMBL" id="RIJ23538.1"/>
    </source>
</evidence>